<feature type="region of interest" description="Disordered" evidence="1">
    <location>
        <begin position="33"/>
        <end position="84"/>
    </location>
</feature>
<feature type="compositionally biased region" description="Polar residues" evidence="1">
    <location>
        <begin position="69"/>
        <end position="84"/>
    </location>
</feature>
<evidence type="ECO:0000313" key="3">
    <source>
        <dbReference type="Proteomes" id="UP001605036"/>
    </source>
</evidence>
<protein>
    <submittedName>
        <fullName evidence="2">Uncharacterized protein</fullName>
    </submittedName>
</protein>
<dbReference type="AlphaFoldDB" id="A0ABD1Y4R5"/>
<evidence type="ECO:0000313" key="2">
    <source>
        <dbReference type="EMBL" id="KAL2621746.1"/>
    </source>
</evidence>
<name>A0ABD1Y4R5_9MARC</name>
<dbReference type="Proteomes" id="UP001605036">
    <property type="component" value="Unassembled WGS sequence"/>
</dbReference>
<accession>A0ABD1Y4R5</accession>
<reference evidence="2 3" key="1">
    <citation type="submission" date="2024-09" db="EMBL/GenBank/DDBJ databases">
        <title>Chromosome-scale assembly of Riccia fluitans.</title>
        <authorList>
            <person name="Paukszto L."/>
            <person name="Sawicki J."/>
            <person name="Karawczyk K."/>
            <person name="Piernik-Szablinska J."/>
            <person name="Szczecinska M."/>
            <person name="Mazdziarz M."/>
        </authorList>
    </citation>
    <scope>NUCLEOTIDE SEQUENCE [LARGE SCALE GENOMIC DNA]</scope>
    <source>
        <strain evidence="2">Rf_01</strain>
        <tissue evidence="2">Aerial parts of the thallus</tissue>
    </source>
</reference>
<dbReference type="EMBL" id="JBHFFA010000006">
    <property type="protein sequence ID" value="KAL2621746.1"/>
    <property type="molecule type" value="Genomic_DNA"/>
</dbReference>
<evidence type="ECO:0000256" key="1">
    <source>
        <dbReference type="SAM" id="MobiDB-lite"/>
    </source>
</evidence>
<sequence length="126" mass="13936">MRADRSKLDGMPRVIRLRDGSGAIERAPRPLHERRLGAENSNANVNRANGIDRSKKARLASPEPRRQTAKGSNFGTIGDSSITSGWPSQLGMQTYLNAELRFAASTRGILPKELRPVTRMRIPCNI</sequence>
<gene>
    <name evidence="2" type="ORF">R1flu_001951</name>
</gene>
<comment type="caution">
    <text evidence="2">The sequence shown here is derived from an EMBL/GenBank/DDBJ whole genome shotgun (WGS) entry which is preliminary data.</text>
</comment>
<proteinExistence type="predicted"/>
<organism evidence="2 3">
    <name type="scientific">Riccia fluitans</name>
    <dbReference type="NCBI Taxonomy" id="41844"/>
    <lineage>
        <taxon>Eukaryota</taxon>
        <taxon>Viridiplantae</taxon>
        <taxon>Streptophyta</taxon>
        <taxon>Embryophyta</taxon>
        <taxon>Marchantiophyta</taxon>
        <taxon>Marchantiopsida</taxon>
        <taxon>Marchantiidae</taxon>
        <taxon>Marchantiales</taxon>
        <taxon>Ricciaceae</taxon>
        <taxon>Riccia</taxon>
    </lineage>
</organism>
<keyword evidence="3" id="KW-1185">Reference proteome</keyword>